<feature type="transmembrane region" description="Helical" evidence="6">
    <location>
        <begin position="171"/>
        <end position="189"/>
    </location>
</feature>
<dbReference type="EMBL" id="PDSK01000024">
    <property type="protein sequence ID" value="PIE36132.1"/>
    <property type="molecule type" value="Genomic_DNA"/>
</dbReference>
<feature type="transmembrane region" description="Helical" evidence="6">
    <location>
        <begin position="255"/>
        <end position="279"/>
    </location>
</feature>
<evidence type="ECO:0000256" key="6">
    <source>
        <dbReference type="SAM" id="Phobius"/>
    </source>
</evidence>
<accession>A0A2G6KM57</accession>
<dbReference type="PANTHER" id="PTHR30482">
    <property type="entry name" value="HIGH-AFFINITY BRANCHED-CHAIN AMINO ACID TRANSPORT SYSTEM PERMEASE"/>
    <property type="match status" value="1"/>
</dbReference>
<gene>
    <name evidence="7" type="ORF">CSA56_01235</name>
</gene>
<evidence type="ECO:0000256" key="4">
    <source>
        <dbReference type="ARBA" id="ARBA00022989"/>
    </source>
</evidence>
<evidence type="ECO:0000313" key="7">
    <source>
        <dbReference type="EMBL" id="PIE36132.1"/>
    </source>
</evidence>
<feature type="transmembrane region" description="Helical" evidence="6">
    <location>
        <begin position="102"/>
        <end position="125"/>
    </location>
</feature>
<feature type="transmembrane region" description="Helical" evidence="6">
    <location>
        <begin position="291"/>
        <end position="311"/>
    </location>
</feature>
<feature type="transmembrane region" description="Helical" evidence="6">
    <location>
        <begin position="32"/>
        <end position="50"/>
    </location>
</feature>
<name>A0A2G6KM57_9BACT</name>
<dbReference type="GO" id="GO:0015658">
    <property type="term" value="F:branched-chain amino acid transmembrane transporter activity"/>
    <property type="evidence" value="ECO:0007669"/>
    <property type="project" value="InterPro"/>
</dbReference>
<dbReference type="InterPro" id="IPR001851">
    <property type="entry name" value="ABC_transp_permease"/>
</dbReference>
<dbReference type="Proteomes" id="UP000230821">
    <property type="component" value="Unassembled WGS sequence"/>
</dbReference>
<keyword evidence="2" id="KW-1003">Cell membrane</keyword>
<evidence type="ECO:0000256" key="1">
    <source>
        <dbReference type="ARBA" id="ARBA00004651"/>
    </source>
</evidence>
<dbReference type="CDD" id="cd06581">
    <property type="entry name" value="TM_PBP1_LivM_like"/>
    <property type="match status" value="1"/>
</dbReference>
<dbReference type="AlphaFoldDB" id="A0A2G6KM57"/>
<protein>
    <submittedName>
        <fullName evidence="7">Branched-chain amino acid ABC transporter permease</fullName>
    </submittedName>
</protein>
<comment type="caution">
    <text evidence="7">The sequence shown here is derived from an EMBL/GenBank/DDBJ whole genome shotgun (WGS) entry which is preliminary data.</text>
</comment>
<evidence type="ECO:0000256" key="5">
    <source>
        <dbReference type="ARBA" id="ARBA00023136"/>
    </source>
</evidence>
<comment type="subcellular location">
    <subcellularLocation>
        <location evidence="1">Cell membrane</location>
        <topology evidence="1">Multi-pass membrane protein</topology>
    </subcellularLocation>
</comment>
<keyword evidence="3 6" id="KW-0812">Transmembrane</keyword>
<proteinExistence type="predicted"/>
<evidence type="ECO:0000313" key="8">
    <source>
        <dbReference type="Proteomes" id="UP000230821"/>
    </source>
</evidence>
<keyword evidence="5 6" id="KW-0472">Membrane</keyword>
<sequence length="333" mass="36187">MKTLHSNRLIFLGLILAGFVLVALSNHLLNDYILSIVTFVGIYSILALSLNITNGFTGLFSLGHPAFMAIGGYTTAILTLPIRRKAMFLPDLFPWLAQLELPFLPAMLIGGILAALTALVIGFPVLRLRGHYLAVATMGFLIIVQVLITNWDSVTRGPLGLNGLPALTNLWWVYLWVIITFYTGWKIKFSSFGRSMFAIREDEMAAQCAGINLFFTRIAALVIGAFFAGIAGGLWAHLITAITPGSFSLLMAFNIVVMVVVGGMGSMTGSLLAAFLFSTLTEFFRPLEEQFGVYGVGEIVMALVLVLILIYRPKGMFGTGESKILVGGRAEVH</sequence>
<dbReference type="GO" id="GO:0005886">
    <property type="term" value="C:plasma membrane"/>
    <property type="evidence" value="ECO:0007669"/>
    <property type="project" value="UniProtKB-SubCell"/>
</dbReference>
<feature type="transmembrane region" description="Helical" evidence="6">
    <location>
        <begin position="62"/>
        <end position="82"/>
    </location>
</feature>
<dbReference type="Pfam" id="PF02653">
    <property type="entry name" value="BPD_transp_2"/>
    <property type="match status" value="1"/>
</dbReference>
<feature type="transmembrane region" description="Helical" evidence="6">
    <location>
        <begin position="132"/>
        <end position="151"/>
    </location>
</feature>
<evidence type="ECO:0000256" key="2">
    <source>
        <dbReference type="ARBA" id="ARBA00022475"/>
    </source>
</evidence>
<feature type="transmembrane region" description="Helical" evidence="6">
    <location>
        <begin position="9"/>
        <end position="26"/>
    </location>
</feature>
<feature type="transmembrane region" description="Helical" evidence="6">
    <location>
        <begin position="210"/>
        <end position="235"/>
    </location>
</feature>
<reference evidence="7 8" key="1">
    <citation type="submission" date="2017-10" db="EMBL/GenBank/DDBJ databases">
        <title>Novel microbial diversity and functional potential in the marine mammal oral microbiome.</title>
        <authorList>
            <person name="Dudek N.K."/>
            <person name="Sun C.L."/>
            <person name="Burstein D."/>
            <person name="Kantor R.S."/>
            <person name="Aliaga Goltsman D.S."/>
            <person name="Bik E.M."/>
            <person name="Thomas B.C."/>
            <person name="Banfield J.F."/>
            <person name="Relman D.A."/>
        </authorList>
    </citation>
    <scope>NUCLEOTIDE SEQUENCE [LARGE SCALE GENOMIC DNA]</scope>
    <source>
        <strain evidence="7">DOLJORAL78_47_16</strain>
    </source>
</reference>
<keyword evidence="4 6" id="KW-1133">Transmembrane helix</keyword>
<organism evidence="7 8">
    <name type="scientific">candidate division KSB3 bacterium</name>
    <dbReference type="NCBI Taxonomy" id="2044937"/>
    <lineage>
        <taxon>Bacteria</taxon>
        <taxon>candidate division KSB3</taxon>
    </lineage>
</organism>
<dbReference type="PANTHER" id="PTHR30482:SF10">
    <property type="entry name" value="HIGH-AFFINITY BRANCHED-CHAIN AMINO ACID TRANSPORT PROTEIN BRAE"/>
    <property type="match status" value="1"/>
</dbReference>
<dbReference type="InterPro" id="IPR043428">
    <property type="entry name" value="LivM-like"/>
</dbReference>
<evidence type="ECO:0000256" key="3">
    <source>
        <dbReference type="ARBA" id="ARBA00022692"/>
    </source>
</evidence>